<dbReference type="SUPFAM" id="SSF54001">
    <property type="entry name" value="Cysteine proteinases"/>
    <property type="match status" value="1"/>
</dbReference>
<dbReference type="SUPFAM" id="SSF81296">
    <property type="entry name" value="E set domains"/>
    <property type="match status" value="1"/>
</dbReference>
<feature type="binding site" evidence="3">
    <location>
        <position position="397"/>
    </location>
    <ligand>
        <name>Ca(2+)</name>
        <dbReference type="ChEBI" id="CHEBI:29108"/>
    </ligand>
</feature>
<accession>R7UR17</accession>
<dbReference type="AlphaFoldDB" id="R7UR17"/>
<feature type="binding site" evidence="3">
    <location>
        <position position="444"/>
    </location>
    <ligand>
        <name>Ca(2+)</name>
        <dbReference type="ChEBI" id="CHEBI:29108"/>
    </ligand>
</feature>
<dbReference type="EMBL" id="KB301152">
    <property type="protein sequence ID" value="ELU05871.1"/>
    <property type="molecule type" value="Genomic_DNA"/>
</dbReference>
<dbReference type="Pfam" id="PF01841">
    <property type="entry name" value="Transglut_core"/>
    <property type="match status" value="1"/>
</dbReference>
<dbReference type="Gene3D" id="3.90.260.10">
    <property type="entry name" value="Transglutaminase-like"/>
    <property type="match status" value="1"/>
</dbReference>
<protein>
    <recommendedName>
        <fullName evidence="5">Transglutaminase-like domain-containing protein</fullName>
    </recommendedName>
</protein>
<feature type="non-terminal residue" evidence="6">
    <location>
        <position position="1"/>
    </location>
</feature>
<reference evidence="7" key="3">
    <citation type="submission" date="2015-06" db="UniProtKB">
        <authorList>
            <consortium name="EnsemblMetazoa"/>
        </authorList>
    </citation>
    <scope>IDENTIFICATION</scope>
</reference>
<feature type="active site" evidence="2">
    <location>
        <position position="274"/>
    </location>
</feature>
<evidence type="ECO:0000259" key="5">
    <source>
        <dbReference type="SMART" id="SM00460"/>
    </source>
</evidence>
<dbReference type="InterPro" id="IPR038765">
    <property type="entry name" value="Papain-like_cys_pep_sf"/>
</dbReference>
<dbReference type="PIRSF" id="PIRSF000459">
    <property type="entry name" value="TGM_EBP42"/>
    <property type="match status" value="1"/>
</dbReference>
<comment type="cofactor">
    <cofactor evidence="3">
        <name>Ca(2+)</name>
        <dbReference type="ChEBI" id="CHEBI:29108"/>
    </cofactor>
    <text evidence="3">Binds 1 Ca(2+) ion per subunit.</text>
</comment>
<dbReference type="EMBL" id="AMQN01007671">
    <property type="status" value="NOT_ANNOTATED_CDS"/>
    <property type="molecule type" value="Genomic_DNA"/>
</dbReference>
<feature type="binding site" evidence="3">
    <location>
        <position position="449"/>
    </location>
    <ligand>
        <name>Ca(2+)</name>
        <dbReference type="ChEBI" id="CHEBI:29108"/>
    </ligand>
</feature>
<name>R7UR17_CAPTE</name>
<dbReference type="InterPro" id="IPR001102">
    <property type="entry name" value="Transglutaminase_N"/>
</dbReference>
<evidence type="ECO:0000256" key="4">
    <source>
        <dbReference type="SAM" id="MobiDB-lite"/>
    </source>
</evidence>
<reference evidence="8" key="1">
    <citation type="submission" date="2012-12" db="EMBL/GenBank/DDBJ databases">
        <authorList>
            <person name="Hellsten U."/>
            <person name="Grimwood J."/>
            <person name="Chapman J.A."/>
            <person name="Shapiro H."/>
            <person name="Aerts A."/>
            <person name="Otillar R.P."/>
            <person name="Terry A.Y."/>
            <person name="Boore J.L."/>
            <person name="Simakov O."/>
            <person name="Marletaz F."/>
            <person name="Cho S.-J."/>
            <person name="Edsinger-Gonzales E."/>
            <person name="Havlak P."/>
            <person name="Kuo D.-H."/>
            <person name="Larsson T."/>
            <person name="Lv J."/>
            <person name="Arendt D."/>
            <person name="Savage R."/>
            <person name="Osoegawa K."/>
            <person name="de Jong P."/>
            <person name="Lindberg D.R."/>
            <person name="Seaver E.C."/>
            <person name="Weisblat D.A."/>
            <person name="Putnam N.H."/>
            <person name="Grigoriev I.V."/>
            <person name="Rokhsar D.S."/>
        </authorList>
    </citation>
    <scope>NUCLEOTIDE SEQUENCE</scope>
    <source>
        <strain evidence="8">I ESC-2004</strain>
    </source>
</reference>
<dbReference type="HOGENOM" id="CLU_013435_0_2_1"/>
<dbReference type="InterPro" id="IPR023608">
    <property type="entry name" value="Transglutaminase_animal"/>
</dbReference>
<evidence type="ECO:0000313" key="8">
    <source>
        <dbReference type="Proteomes" id="UP000014760"/>
    </source>
</evidence>
<feature type="domain" description="Transglutaminase-like" evidence="5">
    <location>
        <begin position="266"/>
        <end position="358"/>
    </location>
</feature>
<evidence type="ECO:0000313" key="6">
    <source>
        <dbReference type="EMBL" id="ELU05871.1"/>
    </source>
</evidence>
<dbReference type="InterPro" id="IPR050779">
    <property type="entry name" value="Transglutaminase"/>
</dbReference>
<dbReference type="GO" id="GO:0046872">
    <property type="term" value="F:metal ion binding"/>
    <property type="evidence" value="ECO:0007669"/>
    <property type="project" value="UniProtKB-KW"/>
</dbReference>
<proteinExistence type="inferred from homology"/>
<dbReference type="FunFam" id="3.90.260.10:FF:000002">
    <property type="entry name" value="Erythrocyte membrane protein band 4.2"/>
    <property type="match status" value="1"/>
</dbReference>
<dbReference type="EnsemblMetazoa" id="CapteT125845">
    <property type="protein sequence ID" value="CapteP125845"/>
    <property type="gene ID" value="CapteG125845"/>
</dbReference>
<reference evidence="6 8" key="2">
    <citation type="journal article" date="2013" name="Nature">
        <title>Insights into bilaterian evolution from three spiralian genomes.</title>
        <authorList>
            <person name="Simakov O."/>
            <person name="Marletaz F."/>
            <person name="Cho S.J."/>
            <person name="Edsinger-Gonzales E."/>
            <person name="Havlak P."/>
            <person name="Hellsten U."/>
            <person name="Kuo D.H."/>
            <person name="Larsson T."/>
            <person name="Lv J."/>
            <person name="Arendt D."/>
            <person name="Savage R."/>
            <person name="Osoegawa K."/>
            <person name="de Jong P."/>
            <person name="Grimwood J."/>
            <person name="Chapman J.A."/>
            <person name="Shapiro H."/>
            <person name="Aerts A."/>
            <person name="Otillar R.P."/>
            <person name="Terry A.Y."/>
            <person name="Boore J.L."/>
            <person name="Grigoriev I.V."/>
            <person name="Lindberg D.R."/>
            <person name="Seaver E.C."/>
            <person name="Weisblat D.A."/>
            <person name="Putnam N.H."/>
            <person name="Rokhsar D.S."/>
        </authorList>
    </citation>
    <scope>NUCLEOTIDE SEQUENCE</scope>
    <source>
        <strain evidence="6 8">I ESC-2004</strain>
    </source>
</reference>
<keyword evidence="3" id="KW-0479">Metal-binding</keyword>
<feature type="region of interest" description="Disordered" evidence="4">
    <location>
        <begin position="443"/>
        <end position="465"/>
    </location>
</feature>
<dbReference type="OMA" id="WIESSED"/>
<comment type="similarity">
    <text evidence="1">Belongs to the transglutaminase superfamily. Transglutaminase family.</text>
</comment>
<keyword evidence="3" id="KW-0106">Calcium</keyword>
<dbReference type="STRING" id="283909.R7UR17"/>
<dbReference type="OrthoDB" id="437511at2759"/>
<dbReference type="SUPFAM" id="SSF49309">
    <property type="entry name" value="Transglutaminase, two C-terminal domains"/>
    <property type="match status" value="2"/>
</dbReference>
<evidence type="ECO:0000256" key="1">
    <source>
        <dbReference type="ARBA" id="ARBA00005968"/>
    </source>
</evidence>
<evidence type="ECO:0000256" key="2">
    <source>
        <dbReference type="PIRSR" id="PIRSR000459-1"/>
    </source>
</evidence>
<dbReference type="InterPro" id="IPR002931">
    <property type="entry name" value="Transglutaminase-like"/>
</dbReference>
<sequence>ERIEPVAIDFHERENRKLHHTDEFERKGVIARRGQVIKVTVTLDKPVRAQTDRLKLQFATGDKPQESKGTLLRINIGEKLEHDKWTAMQEVDSDGTRLTFFIQPAADAIVGEYSMFIETWFKTDEGKMKHHRHKCQEKVIILFNPWCPEDAVYMPDTRERNEYLMNDTGRIFVGQKKQIHARPWYFGQFDSVVLDAALYLLKRSYLGEQAHCNPTLVSRALSAMANSNDGDGGVLEGNWSGNYTGGRSPTQWNGSVAMLEQYMTSKRTVKFAQCWVFSGLITTLCRAIGIPSRSVTNFDSAHDTDFSMTIDQHVDMDGRPIKNMDDSVWNFHVWNEVWFRRPDLPSGNDGWQAIDATPQEASDKMMRCGPASLVAIKSGNVFLGYDAKFIFAEVNGDRVTWMVDEFDDMVPLGMSPSSVGCRISTKAIGSNDREDITHLYKHPEGSEAERDAVKRASTHSSRQNRLSSMYQLNEQHDVDFEFDGDMQPNGDITFKLRASSKTDEARTVDVSMYATAMYYTGVCGQELSNTTMCIELCPGEDRQKEWTREAKTYFNLLDEDATIGVYVMAKVQETGQVFTDRESFWVDKPDLDVSVQSDTLKVNRETKVKVRFLNPIDVTLTSIELTLDGPGLQRDIKVPIHRSIQPLQELVEEIPFTPKFPGKREIMVSLRSKQLSGLHGSVAVEIRE</sequence>
<feature type="compositionally biased region" description="Basic and acidic residues" evidence="4">
    <location>
        <begin position="443"/>
        <end position="454"/>
    </location>
</feature>
<dbReference type="InterPro" id="IPR014756">
    <property type="entry name" value="Ig_E-set"/>
</dbReference>
<feature type="active site" evidence="2">
    <location>
        <position position="332"/>
    </location>
</feature>
<dbReference type="InterPro" id="IPR036238">
    <property type="entry name" value="Transglutaminase_C_sf"/>
</dbReference>
<dbReference type="InterPro" id="IPR036985">
    <property type="entry name" value="Transglutaminase-like_sf"/>
</dbReference>
<dbReference type="SMART" id="SM00460">
    <property type="entry name" value="TGc"/>
    <property type="match status" value="1"/>
</dbReference>
<dbReference type="Gene3D" id="2.60.40.10">
    <property type="entry name" value="Immunoglobulins"/>
    <property type="match status" value="3"/>
</dbReference>
<dbReference type="Pfam" id="PF00868">
    <property type="entry name" value="Transglut_N"/>
    <property type="match status" value="1"/>
</dbReference>
<dbReference type="PANTHER" id="PTHR11590">
    <property type="entry name" value="PROTEIN-GLUTAMINE GAMMA-GLUTAMYLTRANSFERASE"/>
    <property type="match status" value="1"/>
</dbReference>
<feature type="active site" evidence="2">
    <location>
        <position position="355"/>
    </location>
</feature>
<dbReference type="InterPro" id="IPR013783">
    <property type="entry name" value="Ig-like_fold"/>
</dbReference>
<gene>
    <name evidence="6" type="ORF">CAPTEDRAFT_125845</name>
</gene>
<dbReference type="GO" id="GO:0003810">
    <property type="term" value="F:protein-glutamine gamma-glutamyltransferase activity"/>
    <property type="evidence" value="ECO:0007669"/>
    <property type="project" value="InterPro"/>
</dbReference>
<evidence type="ECO:0000256" key="3">
    <source>
        <dbReference type="PIRSR" id="PIRSR000459-2"/>
    </source>
</evidence>
<dbReference type="Proteomes" id="UP000014760">
    <property type="component" value="Unassembled WGS sequence"/>
</dbReference>
<keyword evidence="8" id="KW-1185">Reference proteome</keyword>
<feature type="binding site" evidence="3">
    <location>
        <position position="395"/>
    </location>
    <ligand>
        <name>Ca(2+)</name>
        <dbReference type="ChEBI" id="CHEBI:29108"/>
    </ligand>
</feature>
<evidence type="ECO:0000313" key="7">
    <source>
        <dbReference type="EnsemblMetazoa" id="CapteP125845"/>
    </source>
</evidence>
<dbReference type="PANTHER" id="PTHR11590:SF40">
    <property type="entry name" value="HEMOCYTE PROTEIN-GLUTAMINE GAMMA-GLUTAMYLTRANSFERASE-LIKE PROTEIN"/>
    <property type="match status" value="1"/>
</dbReference>
<organism evidence="6">
    <name type="scientific">Capitella teleta</name>
    <name type="common">Polychaete worm</name>
    <dbReference type="NCBI Taxonomy" id="283909"/>
    <lineage>
        <taxon>Eukaryota</taxon>
        <taxon>Metazoa</taxon>
        <taxon>Spiralia</taxon>
        <taxon>Lophotrochozoa</taxon>
        <taxon>Annelida</taxon>
        <taxon>Polychaeta</taxon>
        <taxon>Sedentaria</taxon>
        <taxon>Scolecida</taxon>
        <taxon>Capitellidae</taxon>
        <taxon>Capitella</taxon>
    </lineage>
</organism>